<dbReference type="Pfam" id="PF13635">
    <property type="entry name" value="DUF4143"/>
    <property type="match status" value="1"/>
</dbReference>
<dbReference type="EMBL" id="CP071869">
    <property type="protein sequence ID" value="QTE21634.1"/>
    <property type="molecule type" value="Genomic_DNA"/>
</dbReference>
<dbReference type="SUPFAM" id="SSF52980">
    <property type="entry name" value="Restriction endonuclease-like"/>
    <property type="match status" value="1"/>
</dbReference>
<dbReference type="SUPFAM" id="SSF52540">
    <property type="entry name" value="P-loop containing nucleoside triphosphate hydrolases"/>
    <property type="match status" value="1"/>
</dbReference>
<dbReference type="InterPro" id="IPR025420">
    <property type="entry name" value="DUF4143"/>
</dbReference>
<sequence>MIQREITKTLLEVSKYYSVITITGPRQSGKTTLIKSVFSYLPYILLENPETKKRVIDDPIGFLENYPKGAILDEVQNVPELFSYIQGIVDDNKDIFFVLSGSQNFLLLDKIKQTLAGRTAIIKLLPFSNQELKNTNYWKNKPLEFVYKGMYPSIYDRNIPPNIFYSNYIQTYVERDVSSIRNIGNLTSFTNFLSLCAGRVGQILNIDSLATDAGIAPNTAKDWLSILEASYIIHLLKPHYKNFNKRLVKRPKLYFYDTGLACNLLQIKSREELQIHFAKGNLFENYIINELLKNKLNRGEKSNLYFWRDKHGKEIDCIVEKANSLIPIEIKSSVTYQKEHFKNITYWNKLAENSKENSFLVYAGNNDDVLPYGNLTSWKNLNKIDLN</sequence>
<dbReference type="PANTHER" id="PTHR43566">
    <property type="entry name" value="CONSERVED PROTEIN"/>
    <property type="match status" value="1"/>
</dbReference>
<keyword evidence="4" id="KW-1185">Reference proteome</keyword>
<accession>A0A975CLR0</accession>
<dbReference type="InterPro" id="IPR041682">
    <property type="entry name" value="AAA_14"/>
</dbReference>
<feature type="domain" description="AAA" evidence="1">
    <location>
        <begin position="18"/>
        <end position="132"/>
    </location>
</feature>
<dbReference type="Pfam" id="PF13173">
    <property type="entry name" value="AAA_14"/>
    <property type="match status" value="1"/>
</dbReference>
<name>A0A975CLR0_9FLAO</name>
<dbReference type="InterPro" id="IPR011335">
    <property type="entry name" value="Restrct_endonuc-II-like"/>
</dbReference>
<evidence type="ECO:0000313" key="4">
    <source>
        <dbReference type="Proteomes" id="UP000663920"/>
    </source>
</evidence>
<dbReference type="GO" id="GO:0005524">
    <property type="term" value="F:ATP binding"/>
    <property type="evidence" value="ECO:0007669"/>
    <property type="project" value="UniProtKB-KW"/>
</dbReference>
<dbReference type="AlphaFoldDB" id="A0A975CLR0"/>
<evidence type="ECO:0000313" key="3">
    <source>
        <dbReference type="EMBL" id="QTE21634.1"/>
    </source>
</evidence>
<dbReference type="KEGG" id="pcea:J3359_12480"/>
<reference evidence="3 4" key="1">
    <citation type="submission" date="2021-03" db="EMBL/GenBank/DDBJ databases">
        <title>Complete genome of Polaribacter_sp.SM13.</title>
        <authorList>
            <person name="Jeong S.W."/>
            <person name="Bae J.W."/>
        </authorList>
    </citation>
    <scope>NUCLEOTIDE SEQUENCE [LARGE SCALE GENOMIC DNA]</scope>
    <source>
        <strain evidence="3 4">SM13</strain>
    </source>
</reference>
<dbReference type="RefSeq" id="WP_208077186.1">
    <property type="nucleotide sequence ID" value="NZ_CP071869.1"/>
</dbReference>
<protein>
    <submittedName>
        <fullName evidence="3">ATP-binding protein</fullName>
    </submittedName>
</protein>
<evidence type="ECO:0000259" key="2">
    <source>
        <dbReference type="Pfam" id="PF13635"/>
    </source>
</evidence>
<feature type="domain" description="DUF4143" evidence="2">
    <location>
        <begin position="174"/>
        <end position="333"/>
    </location>
</feature>
<gene>
    <name evidence="3" type="ORF">J3359_12480</name>
</gene>
<dbReference type="Proteomes" id="UP000663920">
    <property type="component" value="Chromosome"/>
</dbReference>
<dbReference type="Gene3D" id="3.40.50.300">
    <property type="entry name" value="P-loop containing nucleotide triphosphate hydrolases"/>
    <property type="match status" value="1"/>
</dbReference>
<dbReference type="PANTHER" id="PTHR43566:SF2">
    <property type="entry name" value="DUF4143 DOMAIN-CONTAINING PROTEIN"/>
    <property type="match status" value="1"/>
</dbReference>
<keyword evidence="3" id="KW-0067">ATP-binding</keyword>
<dbReference type="InterPro" id="IPR027417">
    <property type="entry name" value="P-loop_NTPase"/>
</dbReference>
<proteinExistence type="predicted"/>
<organism evidence="3 4">
    <name type="scientific">Polaribacter cellanae</name>
    <dbReference type="NCBI Taxonomy" id="2818493"/>
    <lineage>
        <taxon>Bacteria</taxon>
        <taxon>Pseudomonadati</taxon>
        <taxon>Bacteroidota</taxon>
        <taxon>Flavobacteriia</taxon>
        <taxon>Flavobacteriales</taxon>
        <taxon>Flavobacteriaceae</taxon>
    </lineage>
</organism>
<evidence type="ECO:0000259" key="1">
    <source>
        <dbReference type="Pfam" id="PF13173"/>
    </source>
</evidence>
<keyword evidence="3" id="KW-0547">Nucleotide-binding</keyword>